<dbReference type="SUPFAM" id="SSF56784">
    <property type="entry name" value="HAD-like"/>
    <property type="match status" value="1"/>
</dbReference>
<dbReference type="HOGENOM" id="CLU_045011_8_2_6"/>
<evidence type="ECO:0000256" key="1">
    <source>
        <dbReference type="ARBA" id="ARBA00001946"/>
    </source>
</evidence>
<dbReference type="InterPro" id="IPR051400">
    <property type="entry name" value="HAD-like_hydrolase"/>
</dbReference>
<accession>D8K4Y7</accession>
<dbReference type="InterPro" id="IPR036412">
    <property type="entry name" value="HAD-like_sf"/>
</dbReference>
<evidence type="ECO:0000256" key="2">
    <source>
        <dbReference type="ARBA" id="ARBA00022801"/>
    </source>
</evidence>
<dbReference type="OrthoDB" id="367448at2"/>
<dbReference type="InterPro" id="IPR023214">
    <property type="entry name" value="HAD_sf"/>
</dbReference>
<keyword evidence="5" id="KW-1185">Reference proteome</keyword>
<organism evidence="4 5">
    <name type="scientific">Nitrosococcus watsoni (strain C-113)</name>
    <dbReference type="NCBI Taxonomy" id="105559"/>
    <lineage>
        <taxon>Bacteria</taxon>
        <taxon>Pseudomonadati</taxon>
        <taxon>Pseudomonadota</taxon>
        <taxon>Gammaproteobacteria</taxon>
        <taxon>Chromatiales</taxon>
        <taxon>Chromatiaceae</taxon>
        <taxon>Nitrosococcus</taxon>
    </lineage>
</organism>
<dbReference type="STRING" id="105559.Nwat_1022"/>
<evidence type="ECO:0000313" key="4">
    <source>
        <dbReference type="EMBL" id="ADJ27964.1"/>
    </source>
</evidence>
<dbReference type="GO" id="GO:0009231">
    <property type="term" value="P:riboflavin biosynthetic process"/>
    <property type="evidence" value="ECO:0007669"/>
    <property type="project" value="TreeGrafter"/>
</dbReference>
<keyword evidence="2 4" id="KW-0378">Hydrolase</keyword>
<gene>
    <name evidence="4" type="ordered locus">Nwat_1022</name>
</gene>
<name>D8K4Y7_NITWC</name>
<dbReference type="Gene3D" id="3.40.50.1000">
    <property type="entry name" value="HAD superfamily/HAD-like"/>
    <property type="match status" value="1"/>
</dbReference>
<dbReference type="PANTHER" id="PTHR46470:SF4">
    <property type="entry name" value="5-AMINO-6-(5-PHOSPHO-D-RIBITYLAMINO)URACIL PHOSPHATASE YIGB"/>
    <property type="match status" value="1"/>
</dbReference>
<dbReference type="EMBL" id="CP002086">
    <property type="protein sequence ID" value="ADJ27964.1"/>
    <property type="molecule type" value="Genomic_DNA"/>
</dbReference>
<dbReference type="eggNOG" id="COG1011">
    <property type="taxonomic scope" value="Bacteria"/>
</dbReference>
<dbReference type="NCBIfam" id="TIGR01549">
    <property type="entry name" value="HAD-SF-IA-v1"/>
    <property type="match status" value="1"/>
</dbReference>
<dbReference type="InterPro" id="IPR006439">
    <property type="entry name" value="HAD-SF_hydro_IA"/>
</dbReference>
<keyword evidence="3" id="KW-0460">Magnesium</keyword>
<dbReference type="SFLD" id="SFLDS00003">
    <property type="entry name" value="Haloacid_Dehalogenase"/>
    <property type="match status" value="1"/>
</dbReference>
<dbReference type="NCBIfam" id="TIGR01509">
    <property type="entry name" value="HAD-SF-IA-v3"/>
    <property type="match status" value="1"/>
</dbReference>
<dbReference type="PANTHER" id="PTHR46470">
    <property type="entry name" value="N-ACYLNEURAMINATE-9-PHOSPHATASE"/>
    <property type="match status" value="1"/>
</dbReference>
<dbReference type="Proteomes" id="UP000000393">
    <property type="component" value="Chromosome"/>
</dbReference>
<protein>
    <submittedName>
        <fullName evidence="4">HAD-superfamily hydrolase, subfamily IA, variant 3</fullName>
    </submittedName>
</protein>
<dbReference type="Pfam" id="PF00702">
    <property type="entry name" value="Hydrolase"/>
    <property type="match status" value="1"/>
</dbReference>
<dbReference type="RefSeq" id="WP_013220066.1">
    <property type="nucleotide sequence ID" value="NC_014315.1"/>
</dbReference>
<dbReference type="SFLD" id="SFLDG01129">
    <property type="entry name" value="C1.5:_HAD__Beta-PGM__Phosphata"/>
    <property type="match status" value="1"/>
</dbReference>
<dbReference type="AlphaFoldDB" id="D8K4Y7"/>
<dbReference type="KEGG" id="nwa:Nwat_1022"/>
<dbReference type="GO" id="GO:0016787">
    <property type="term" value="F:hydrolase activity"/>
    <property type="evidence" value="ECO:0007669"/>
    <property type="project" value="UniProtKB-KW"/>
</dbReference>
<dbReference type="Gene3D" id="1.20.120.1600">
    <property type="match status" value="1"/>
</dbReference>
<proteinExistence type="predicted"/>
<evidence type="ECO:0000256" key="3">
    <source>
        <dbReference type="ARBA" id="ARBA00022842"/>
    </source>
</evidence>
<sequence>MAILQPAFPPPLRESKPVSKLALITLDLDETVWPSEGVLKKAEEVQFKWLQQQAPYLTAKHDLESLRSHRRFIRERYTEIAHDLTAVRIASLRLLLEESGHSPDLAEEAIAVFLQARNWVTPYPDVPPILEKLARTYHLTSLTNGNADIQYTPLKAHFHFSLTPAIAGAAKPAPDIFHQALEQAGVEPHQAVHVGDHPECDIIAAQQVGMRAVWINRLETPWPAGLPPPEATVKDFHEFEQWLLREAKMWKSSADLS</sequence>
<evidence type="ECO:0000313" key="5">
    <source>
        <dbReference type="Proteomes" id="UP000000393"/>
    </source>
</evidence>
<comment type="cofactor">
    <cofactor evidence="1">
        <name>Mg(2+)</name>
        <dbReference type="ChEBI" id="CHEBI:18420"/>
    </cofactor>
</comment>
<reference evidence="4 5" key="1">
    <citation type="submission" date="2010-06" db="EMBL/GenBank/DDBJ databases">
        <title>Complete sequence of chromosome of Nitrosococcus watsoni C-113.</title>
        <authorList>
            <consortium name="US DOE Joint Genome Institute"/>
            <person name="Lucas S."/>
            <person name="Copeland A."/>
            <person name="Lapidus A."/>
            <person name="Cheng J.-F."/>
            <person name="Bruce D."/>
            <person name="Goodwin L."/>
            <person name="Pitluck S."/>
            <person name="Malfatti S.A."/>
            <person name="Chain P.S.G."/>
            <person name="Land M."/>
            <person name="Hauser L."/>
            <person name="Kyrpides N."/>
            <person name="Ivanova N."/>
            <person name="Cambell M.A."/>
            <person name="Heidelberg J.F."/>
            <person name="Klotz M.G."/>
            <person name="Woyke T."/>
        </authorList>
    </citation>
    <scope>NUCLEOTIDE SEQUENCE [LARGE SCALE GENOMIC DNA]</scope>
    <source>
        <strain evidence="4 5">C-113</strain>
    </source>
</reference>